<feature type="region of interest" description="Disordered" evidence="1">
    <location>
        <begin position="94"/>
        <end position="120"/>
    </location>
</feature>
<sequence length="158" mass="17906">MATKSYMRPNERFTYSLKPPIANVVHKVDKHQQILDKLNRLETTSTRPGVHKPTRTSSQYFESQSGEVNYVGNRGGNPYSNTYNLGWKDHPSLRWGGNQGGGNSSQNRQNPIYQSPYMQSTQERAIRADYVVRGQRLEQIEGEMQPICVAGVPCCNTK</sequence>
<organism evidence="2 3">
    <name type="scientific">Gossypium australe</name>
    <dbReference type="NCBI Taxonomy" id="47621"/>
    <lineage>
        <taxon>Eukaryota</taxon>
        <taxon>Viridiplantae</taxon>
        <taxon>Streptophyta</taxon>
        <taxon>Embryophyta</taxon>
        <taxon>Tracheophyta</taxon>
        <taxon>Spermatophyta</taxon>
        <taxon>Magnoliopsida</taxon>
        <taxon>eudicotyledons</taxon>
        <taxon>Gunneridae</taxon>
        <taxon>Pentapetalae</taxon>
        <taxon>rosids</taxon>
        <taxon>malvids</taxon>
        <taxon>Malvales</taxon>
        <taxon>Malvaceae</taxon>
        <taxon>Malvoideae</taxon>
        <taxon>Gossypium</taxon>
    </lineage>
</organism>
<accession>A0A5B6X5R7</accession>
<evidence type="ECO:0000313" key="3">
    <source>
        <dbReference type="Proteomes" id="UP000325315"/>
    </source>
</evidence>
<keyword evidence="3" id="KW-1185">Reference proteome</keyword>
<feature type="compositionally biased region" description="Polar residues" evidence="1">
    <location>
        <begin position="55"/>
        <end position="64"/>
    </location>
</feature>
<protein>
    <submittedName>
        <fullName evidence="2">Uncharacterized protein</fullName>
    </submittedName>
</protein>
<dbReference type="EMBL" id="SMMG02000001">
    <property type="protein sequence ID" value="KAA3488247.1"/>
    <property type="molecule type" value="Genomic_DNA"/>
</dbReference>
<proteinExistence type="predicted"/>
<evidence type="ECO:0000256" key="1">
    <source>
        <dbReference type="SAM" id="MobiDB-lite"/>
    </source>
</evidence>
<feature type="compositionally biased region" description="Polar residues" evidence="1">
    <location>
        <begin position="111"/>
        <end position="120"/>
    </location>
</feature>
<comment type="caution">
    <text evidence="2">The sequence shown here is derived from an EMBL/GenBank/DDBJ whole genome shotgun (WGS) entry which is preliminary data.</text>
</comment>
<gene>
    <name evidence="2" type="ORF">EPI10_032017</name>
</gene>
<evidence type="ECO:0000313" key="2">
    <source>
        <dbReference type="EMBL" id="KAA3488247.1"/>
    </source>
</evidence>
<dbReference type="AlphaFoldDB" id="A0A5B6X5R7"/>
<reference evidence="3" key="1">
    <citation type="journal article" date="2019" name="Plant Biotechnol. J.">
        <title>Genome sequencing of the Australian wild diploid species Gossypium australe highlights disease resistance and delayed gland morphogenesis.</title>
        <authorList>
            <person name="Cai Y."/>
            <person name="Cai X."/>
            <person name="Wang Q."/>
            <person name="Wang P."/>
            <person name="Zhang Y."/>
            <person name="Cai C."/>
            <person name="Xu Y."/>
            <person name="Wang K."/>
            <person name="Zhou Z."/>
            <person name="Wang C."/>
            <person name="Geng S."/>
            <person name="Li B."/>
            <person name="Dong Q."/>
            <person name="Hou Y."/>
            <person name="Wang H."/>
            <person name="Ai P."/>
            <person name="Liu Z."/>
            <person name="Yi F."/>
            <person name="Sun M."/>
            <person name="An G."/>
            <person name="Cheng J."/>
            <person name="Zhang Y."/>
            <person name="Shi Q."/>
            <person name="Xie Y."/>
            <person name="Shi X."/>
            <person name="Chang Y."/>
            <person name="Huang F."/>
            <person name="Chen Y."/>
            <person name="Hong S."/>
            <person name="Mi L."/>
            <person name="Sun Q."/>
            <person name="Zhang L."/>
            <person name="Zhou B."/>
            <person name="Peng R."/>
            <person name="Zhang X."/>
            <person name="Liu F."/>
        </authorList>
    </citation>
    <scope>NUCLEOTIDE SEQUENCE [LARGE SCALE GENOMIC DNA]</scope>
    <source>
        <strain evidence="3">cv. PA1801</strain>
    </source>
</reference>
<feature type="region of interest" description="Disordered" evidence="1">
    <location>
        <begin position="42"/>
        <end position="64"/>
    </location>
</feature>
<dbReference type="Proteomes" id="UP000325315">
    <property type="component" value="Unassembled WGS sequence"/>
</dbReference>
<name>A0A5B6X5R7_9ROSI</name>